<dbReference type="PANTHER" id="PTHR24094">
    <property type="entry name" value="SECRETED PROTEIN"/>
    <property type="match status" value="1"/>
</dbReference>
<evidence type="ECO:0000313" key="3">
    <source>
        <dbReference type="EMBL" id="MCP2359748.1"/>
    </source>
</evidence>
<sequence>MGFLRRPSLLITAAIMSAITSTPVYTSPALAKPAAEQAPPPLLLWDAVTELPAATESRDGYKRTSFHKTPSARLWIDLDHDGCDTRREVLIAEAVTAPEIGQKCTLTGGIWRSYYDGITVDSADKLDIDHVVPLAEAWDSGASAWTVERRVAYANDLNAEHHLVAVTQRSNRQKADRDPAEWLPPDEPVRCRYVAEWTAIKRRWQLTVDDREKETLEAIARGCPNVPLDEQPTP</sequence>
<accession>A0A9X2GRV8</accession>
<proteinExistence type="predicted"/>
<evidence type="ECO:0000259" key="2">
    <source>
        <dbReference type="Pfam" id="PF07510"/>
    </source>
</evidence>
<organism evidence="3 4">
    <name type="scientific">Nonomuraea thailandensis</name>
    <dbReference type="NCBI Taxonomy" id="1188745"/>
    <lineage>
        <taxon>Bacteria</taxon>
        <taxon>Bacillati</taxon>
        <taxon>Actinomycetota</taxon>
        <taxon>Actinomycetes</taxon>
        <taxon>Streptosporangiales</taxon>
        <taxon>Streptosporangiaceae</taxon>
        <taxon>Nonomuraea</taxon>
    </lineage>
</organism>
<comment type="caution">
    <text evidence="3">The sequence shown here is derived from an EMBL/GenBank/DDBJ whole genome shotgun (WGS) entry which is preliminary data.</text>
</comment>
<protein>
    <recommendedName>
        <fullName evidence="2">GmrSD restriction endonucleases C-terminal domain-containing protein</fullName>
    </recommendedName>
</protein>
<name>A0A9X2GRV8_9ACTN</name>
<reference evidence="3" key="1">
    <citation type="submission" date="2022-06" db="EMBL/GenBank/DDBJ databases">
        <title>Sequencing the genomes of 1000 actinobacteria strains.</title>
        <authorList>
            <person name="Klenk H.-P."/>
        </authorList>
    </citation>
    <scope>NUCLEOTIDE SEQUENCE</scope>
    <source>
        <strain evidence="3">DSM 46694</strain>
    </source>
</reference>
<dbReference type="RefSeq" id="WP_253747167.1">
    <property type="nucleotide sequence ID" value="NZ_BAABKA010000035.1"/>
</dbReference>
<evidence type="ECO:0000256" key="1">
    <source>
        <dbReference type="SAM" id="SignalP"/>
    </source>
</evidence>
<dbReference type="AlphaFoldDB" id="A0A9X2GRV8"/>
<feature type="chain" id="PRO_5040774460" description="GmrSD restriction endonucleases C-terminal domain-containing protein" evidence="1">
    <location>
        <begin position="27"/>
        <end position="234"/>
    </location>
</feature>
<feature type="signal peptide" evidence="1">
    <location>
        <begin position="1"/>
        <end position="26"/>
    </location>
</feature>
<keyword evidence="4" id="KW-1185">Reference proteome</keyword>
<evidence type="ECO:0000313" key="4">
    <source>
        <dbReference type="Proteomes" id="UP001139648"/>
    </source>
</evidence>
<gene>
    <name evidence="3" type="ORF">HD597_006768</name>
</gene>
<dbReference type="PANTHER" id="PTHR24094:SF15">
    <property type="entry name" value="AMP-DEPENDENT SYNTHETASE_LIGASE DOMAIN-CONTAINING PROTEIN-RELATED"/>
    <property type="match status" value="1"/>
</dbReference>
<feature type="domain" description="GmrSD restriction endonucleases C-terminal" evidence="2">
    <location>
        <begin position="113"/>
        <end position="216"/>
    </location>
</feature>
<keyword evidence="1" id="KW-0732">Signal</keyword>
<dbReference type="Proteomes" id="UP001139648">
    <property type="component" value="Unassembled WGS sequence"/>
</dbReference>
<dbReference type="EMBL" id="JAMZEB010000002">
    <property type="protein sequence ID" value="MCP2359748.1"/>
    <property type="molecule type" value="Genomic_DNA"/>
</dbReference>
<dbReference type="InterPro" id="IPR011089">
    <property type="entry name" value="GmrSD_C"/>
</dbReference>
<dbReference type="Pfam" id="PF07510">
    <property type="entry name" value="GmrSD_C"/>
    <property type="match status" value="1"/>
</dbReference>